<dbReference type="InterPro" id="IPR050345">
    <property type="entry name" value="Aliph_Amidase/BUP"/>
</dbReference>
<evidence type="ECO:0000313" key="4">
    <source>
        <dbReference type="EMBL" id="AOW15590.1"/>
    </source>
</evidence>
<dbReference type="Pfam" id="PF00795">
    <property type="entry name" value="CN_hydrolase"/>
    <property type="match status" value="1"/>
</dbReference>
<organism evidence="4 7">
    <name type="scientific">Hydrogenophaga crassostreae</name>
    <dbReference type="NCBI Taxonomy" id="1763535"/>
    <lineage>
        <taxon>Bacteria</taxon>
        <taxon>Pseudomonadati</taxon>
        <taxon>Pseudomonadota</taxon>
        <taxon>Betaproteobacteria</taxon>
        <taxon>Burkholderiales</taxon>
        <taxon>Comamonadaceae</taxon>
        <taxon>Hydrogenophaga</taxon>
    </lineage>
</organism>
<dbReference type="EMBL" id="LVWD01000013">
    <property type="protein sequence ID" value="OAD42058.1"/>
    <property type="molecule type" value="Genomic_DNA"/>
</dbReference>
<keyword evidence="6" id="KW-1185">Reference proteome</keyword>
<protein>
    <recommendedName>
        <fullName evidence="3">CN hydrolase domain-containing protein</fullName>
    </recommendedName>
</protein>
<dbReference type="KEGG" id="hyl:LPB072_12115"/>
<dbReference type="Proteomes" id="UP000185680">
    <property type="component" value="Chromosome"/>
</dbReference>
<evidence type="ECO:0000313" key="7">
    <source>
        <dbReference type="Proteomes" id="UP000185680"/>
    </source>
</evidence>
<evidence type="ECO:0000259" key="3">
    <source>
        <dbReference type="PROSITE" id="PS50263"/>
    </source>
</evidence>
<comment type="similarity">
    <text evidence="1">Belongs to the carbon-nitrogen hydrolase superfamily. NIT1/NIT2 family.</text>
</comment>
<dbReference type="CDD" id="cd07576">
    <property type="entry name" value="R-amidase_like"/>
    <property type="match status" value="1"/>
</dbReference>
<dbReference type="GO" id="GO:0050126">
    <property type="term" value="F:N-carbamoylputrescine amidase activity"/>
    <property type="evidence" value="ECO:0007669"/>
    <property type="project" value="TreeGrafter"/>
</dbReference>
<reference evidence="5 6" key="1">
    <citation type="submission" date="2016-02" db="EMBL/GenBank/DDBJ databases">
        <title>Draft genome sequence of Hydrogenophaga sp. LPB0072.</title>
        <authorList>
            <person name="Shin S.-K."/>
            <person name="Yi H."/>
        </authorList>
    </citation>
    <scope>NUCLEOTIDE SEQUENCE [LARGE SCALE GENOMIC DNA]</scope>
    <source>
        <strain evidence="5 6">LPB0072</strain>
    </source>
</reference>
<sequence length="270" mass="28972">MTLALWQTPYFDSPGEALAQLGATAASAAADGADLLICPEMSLTGYAIGPERVDSLAESADGPLSQAVASFAQRHNIGIVYGYPERHSVDGKRPFNAAQAIGPDGRSMGHYRKTHLFGDLDRAQFSPGDAASQVFEWRGWQLGLLICYDVEFPEAVRDLALQGADAVLVPTANMAGFDEVPSVLVPARACENRLYVAYANACGKEGRVHYGGLSLMAGPDGRALAQAGHGTALLQRRLSRPALAQARTHDYLSQRRTDLYDPLREPSTRA</sequence>
<dbReference type="GO" id="GO:0033388">
    <property type="term" value="P:putrescine biosynthetic process from arginine"/>
    <property type="evidence" value="ECO:0007669"/>
    <property type="project" value="TreeGrafter"/>
</dbReference>
<dbReference type="PROSITE" id="PS50263">
    <property type="entry name" value="CN_HYDROLASE"/>
    <property type="match status" value="1"/>
</dbReference>
<evidence type="ECO:0000313" key="6">
    <source>
        <dbReference type="Proteomes" id="UP000185657"/>
    </source>
</evidence>
<dbReference type="AlphaFoldDB" id="A0A163CGI4"/>
<dbReference type="Gene3D" id="3.60.110.10">
    <property type="entry name" value="Carbon-nitrogen hydrolase"/>
    <property type="match status" value="1"/>
</dbReference>
<dbReference type="InterPro" id="IPR001110">
    <property type="entry name" value="UPF0012_CS"/>
</dbReference>
<name>A0A163CGI4_9BURK</name>
<gene>
    <name evidence="4" type="ORF">LPB072_12115</name>
    <name evidence="5" type="ORF">LPB72_10740</name>
</gene>
<dbReference type="EMBL" id="CP017476">
    <property type="protein sequence ID" value="AOW15590.1"/>
    <property type="molecule type" value="Genomic_DNA"/>
</dbReference>
<dbReference type="InterPro" id="IPR044083">
    <property type="entry name" value="RamA-like"/>
</dbReference>
<dbReference type="InterPro" id="IPR003010">
    <property type="entry name" value="C-N_Hydrolase"/>
</dbReference>
<proteinExistence type="inferred from homology"/>
<reference evidence="4 7" key="2">
    <citation type="submission" date="2016-10" db="EMBL/GenBank/DDBJ databases">
        <title>Hydorgenophaga sp. LPB0072 isolated from gastropod.</title>
        <authorList>
            <person name="Kim E."/>
            <person name="Yi H."/>
        </authorList>
    </citation>
    <scope>NUCLEOTIDE SEQUENCE [LARGE SCALE GENOMIC DNA]</scope>
    <source>
        <strain evidence="4 7">LPB0072</strain>
    </source>
</reference>
<dbReference type="PANTHER" id="PTHR43674:SF2">
    <property type="entry name" value="BETA-UREIDOPROPIONASE"/>
    <property type="match status" value="1"/>
</dbReference>
<feature type="domain" description="CN hydrolase" evidence="3">
    <location>
        <begin position="1"/>
        <end position="240"/>
    </location>
</feature>
<dbReference type="InterPro" id="IPR036526">
    <property type="entry name" value="C-N_Hydrolase_sf"/>
</dbReference>
<dbReference type="SUPFAM" id="SSF56317">
    <property type="entry name" value="Carbon-nitrogen hydrolase"/>
    <property type="match status" value="1"/>
</dbReference>
<accession>A0A163CGI4</accession>
<evidence type="ECO:0000313" key="5">
    <source>
        <dbReference type="EMBL" id="OAD42058.1"/>
    </source>
</evidence>
<evidence type="ECO:0000256" key="2">
    <source>
        <dbReference type="ARBA" id="ARBA00022801"/>
    </source>
</evidence>
<dbReference type="STRING" id="1763535.LPB072_12115"/>
<keyword evidence="2" id="KW-0378">Hydrolase</keyword>
<dbReference type="Proteomes" id="UP000185657">
    <property type="component" value="Unassembled WGS sequence"/>
</dbReference>
<dbReference type="PANTHER" id="PTHR43674">
    <property type="entry name" value="NITRILASE C965.09-RELATED"/>
    <property type="match status" value="1"/>
</dbReference>
<dbReference type="PROSITE" id="PS01227">
    <property type="entry name" value="UPF0012"/>
    <property type="match status" value="1"/>
</dbReference>
<evidence type="ECO:0000256" key="1">
    <source>
        <dbReference type="ARBA" id="ARBA00010613"/>
    </source>
</evidence>